<dbReference type="Gene3D" id="2.40.50.140">
    <property type="entry name" value="Nucleic acid-binding proteins"/>
    <property type="match status" value="1"/>
</dbReference>
<dbReference type="InterPro" id="IPR015855">
    <property type="entry name" value="ABC_transpr_MalK-like"/>
</dbReference>
<protein>
    <submittedName>
        <fullName evidence="5">Sn-glycerol-3-phosphate ABC transporter ATP-binding protein UgpC</fullName>
    </submittedName>
</protein>
<dbReference type="InterPro" id="IPR027417">
    <property type="entry name" value="P-loop_NTPase"/>
</dbReference>
<dbReference type="PROSITE" id="PS00211">
    <property type="entry name" value="ABC_TRANSPORTER_1"/>
    <property type="match status" value="1"/>
</dbReference>
<comment type="caution">
    <text evidence="5">The sequence shown here is derived from an EMBL/GenBank/DDBJ whole genome shotgun (WGS) entry which is preliminary data.</text>
</comment>
<dbReference type="Pfam" id="PF03459">
    <property type="entry name" value="TOBE"/>
    <property type="match status" value="1"/>
</dbReference>
<dbReference type="Gene3D" id="3.40.50.300">
    <property type="entry name" value="P-loop containing nucleotide triphosphate hydrolases"/>
    <property type="match status" value="1"/>
</dbReference>
<evidence type="ECO:0000313" key="5">
    <source>
        <dbReference type="EMBL" id="MBT9310986.1"/>
    </source>
</evidence>
<reference evidence="5 6" key="1">
    <citation type="journal article" date="2021" name="Mar. Drugs">
        <title>Genome Reduction and Secondary Metabolism of the Marine Sponge-Associated Cyanobacterium Leptothoe.</title>
        <authorList>
            <person name="Konstantinou D."/>
            <person name="Popin R.V."/>
            <person name="Fewer D.P."/>
            <person name="Sivonen K."/>
            <person name="Gkelis S."/>
        </authorList>
    </citation>
    <scope>NUCLEOTIDE SEQUENCE [LARGE SCALE GENOMIC DNA]</scope>
    <source>
        <strain evidence="5 6">TAU-MAC 1615</strain>
    </source>
</reference>
<dbReference type="InterPro" id="IPR003439">
    <property type="entry name" value="ABC_transporter-like_ATP-bd"/>
</dbReference>
<keyword evidence="3 5" id="KW-0067">ATP-binding</keyword>
<gene>
    <name evidence="5" type="primary">ugpC</name>
    <name evidence="5" type="ORF">IXB28_02100</name>
</gene>
<keyword evidence="1" id="KW-0813">Transport</keyword>
<dbReference type="Proteomes" id="UP001196661">
    <property type="component" value="Unassembled WGS sequence"/>
</dbReference>
<dbReference type="SMART" id="SM00382">
    <property type="entry name" value="AAA"/>
    <property type="match status" value="1"/>
</dbReference>
<dbReference type="Gene3D" id="2.40.50.100">
    <property type="match status" value="1"/>
</dbReference>
<dbReference type="InterPro" id="IPR012340">
    <property type="entry name" value="NA-bd_OB-fold"/>
</dbReference>
<dbReference type="GO" id="GO:0005524">
    <property type="term" value="F:ATP binding"/>
    <property type="evidence" value="ECO:0007669"/>
    <property type="project" value="UniProtKB-KW"/>
</dbReference>
<evidence type="ECO:0000313" key="6">
    <source>
        <dbReference type="Proteomes" id="UP001196661"/>
    </source>
</evidence>
<dbReference type="NCBIfam" id="NF008653">
    <property type="entry name" value="PRK11650.1"/>
    <property type="match status" value="1"/>
</dbReference>
<dbReference type="InterPro" id="IPR040582">
    <property type="entry name" value="OB_MalK-like"/>
</dbReference>
<dbReference type="InterPro" id="IPR005116">
    <property type="entry name" value="Transp-assoc_OB_typ1"/>
</dbReference>
<name>A0ABS5XZI6_9CYAN</name>
<keyword evidence="6" id="KW-1185">Reference proteome</keyword>
<dbReference type="EMBL" id="JADOER010000003">
    <property type="protein sequence ID" value="MBT9310986.1"/>
    <property type="molecule type" value="Genomic_DNA"/>
</dbReference>
<evidence type="ECO:0000256" key="1">
    <source>
        <dbReference type="ARBA" id="ARBA00022448"/>
    </source>
</evidence>
<dbReference type="InterPro" id="IPR003593">
    <property type="entry name" value="AAA+_ATPase"/>
</dbReference>
<dbReference type="InterPro" id="IPR017871">
    <property type="entry name" value="ABC_transporter-like_CS"/>
</dbReference>
<sequence length="364" mass="40860">MASVRFERVTKQYENGYVAVKDLNLDICDREFLVLVGPSGCGKTTSLRMLAGLESITSGHIYIDDRRVSDLPPKDRDIAMVFQSYALYPHMSVFENMAFSLELQGVPKADIQQRVKQAATQLGIDTLLDRKPKQLSGGQRQRVAVGRAIVRNPSAFLMDEPLSNLDAKLRVQARAELNKLHKRLGTTFIYVTHDQVEAMTMGSRIAIMNQGILQQIDTPQTIYEQPNNIFVAGFLGSPSMNFLEATLHSHDHQPIVKTSRFSLPLKRHNLEAYIDRPVILGIRPESIYHPNYLPPGIAGHDIQAEVSVVETMGHERIVYAALSREEEIVARLDPRANLTPGETINLQIDSDRIHLFDPDTQQAI</sequence>
<dbReference type="InterPro" id="IPR008995">
    <property type="entry name" value="Mo/tungstate-bd_C_term_dom"/>
</dbReference>
<feature type="domain" description="ABC transporter" evidence="4">
    <location>
        <begin position="4"/>
        <end position="235"/>
    </location>
</feature>
<dbReference type="CDD" id="cd03301">
    <property type="entry name" value="ABC_MalK_N"/>
    <property type="match status" value="1"/>
</dbReference>
<dbReference type="SUPFAM" id="SSF50331">
    <property type="entry name" value="MOP-like"/>
    <property type="match status" value="1"/>
</dbReference>
<evidence type="ECO:0000259" key="4">
    <source>
        <dbReference type="PROSITE" id="PS50893"/>
    </source>
</evidence>
<evidence type="ECO:0000256" key="3">
    <source>
        <dbReference type="ARBA" id="ARBA00022840"/>
    </source>
</evidence>
<dbReference type="SUPFAM" id="SSF52540">
    <property type="entry name" value="P-loop containing nucleoside triphosphate hydrolases"/>
    <property type="match status" value="1"/>
</dbReference>
<dbReference type="RefSeq" id="WP_215616896.1">
    <property type="nucleotide sequence ID" value="NZ_JADOER010000003.1"/>
</dbReference>
<proteinExistence type="predicted"/>
<dbReference type="InterPro" id="IPR047641">
    <property type="entry name" value="ABC_transpr_MalK/UgpC-like"/>
</dbReference>
<keyword evidence="2" id="KW-0547">Nucleotide-binding</keyword>
<dbReference type="PROSITE" id="PS50893">
    <property type="entry name" value="ABC_TRANSPORTER_2"/>
    <property type="match status" value="1"/>
</dbReference>
<dbReference type="Pfam" id="PF17912">
    <property type="entry name" value="OB_MalK"/>
    <property type="match status" value="1"/>
</dbReference>
<dbReference type="Pfam" id="PF00005">
    <property type="entry name" value="ABC_tran"/>
    <property type="match status" value="1"/>
</dbReference>
<organism evidence="5 6">
    <name type="scientific">Leptothoe kymatousa TAU-MAC 1615</name>
    <dbReference type="NCBI Taxonomy" id="2364775"/>
    <lineage>
        <taxon>Bacteria</taxon>
        <taxon>Bacillati</taxon>
        <taxon>Cyanobacteriota</taxon>
        <taxon>Cyanophyceae</taxon>
        <taxon>Nodosilineales</taxon>
        <taxon>Cymatolegaceae</taxon>
        <taxon>Leptothoe</taxon>
        <taxon>Leptothoe kymatousa</taxon>
    </lineage>
</organism>
<accession>A0ABS5XZI6</accession>
<dbReference type="PANTHER" id="PTHR43875:SF1">
    <property type="entry name" value="OSMOPROTECTIVE COMPOUNDS UPTAKE ATP-BINDING PROTEIN GGTA"/>
    <property type="match status" value="1"/>
</dbReference>
<evidence type="ECO:0000256" key="2">
    <source>
        <dbReference type="ARBA" id="ARBA00022741"/>
    </source>
</evidence>
<dbReference type="PANTHER" id="PTHR43875">
    <property type="entry name" value="MALTODEXTRIN IMPORT ATP-BINDING PROTEIN MSMX"/>
    <property type="match status" value="1"/>
</dbReference>